<organism evidence="4 5">
    <name type="scientific">Dactylonectria macrodidyma</name>
    <dbReference type="NCBI Taxonomy" id="307937"/>
    <lineage>
        <taxon>Eukaryota</taxon>
        <taxon>Fungi</taxon>
        <taxon>Dikarya</taxon>
        <taxon>Ascomycota</taxon>
        <taxon>Pezizomycotina</taxon>
        <taxon>Sordariomycetes</taxon>
        <taxon>Hypocreomycetidae</taxon>
        <taxon>Hypocreales</taxon>
        <taxon>Nectriaceae</taxon>
        <taxon>Dactylonectria</taxon>
    </lineage>
</organism>
<proteinExistence type="inferred from homology"/>
<protein>
    <submittedName>
        <fullName evidence="4">Uncharacterized protein</fullName>
    </submittedName>
</protein>
<keyword evidence="3" id="KW-0560">Oxidoreductase</keyword>
<dbReference type="EMBL" id="JAGMUV010000006">
    <property type="protein sequence ID" value="KAH7152759.1"/>
    <property type="molecule type" value="Genomic_DNA"/>
</dbReference>
<comment type="similarity">
    <text evidence="1">Belongs to the short-chain dehydrogenases/reductases (SDR) family.</text>
</comment>
<keyword evidence="5" id="KW-1185">Reference proteome</keyword>
<dbReference type="AlphaFoldDB" id="A0A9P9JBL4"/>
<dbReference type="GO" id="GO:0016491">
    <property type="term" value="F:oxidoreductase activity"/>
    <property type="evidence" value="ECO:0007669"/>
    <property type="project" value="UniProtKB-KW"/>
</dbReference>
<sequence>MTLKFINKLHNQRVLILGGSTGIGFAVAEAAVEHGANMIISSSNQNKLDRAVKRLEEHIATANLPARHVSEKTCDRSSSETMEDNIKSLLQFATEAGKIDDVVFTAGDAVKPPGLDKFDILLS</sequence>
<dbReference type="InterPro" id="IPR051122">
    <property type="entry name" value="SDR_DHRS6-like"/>
</dbReference>
<dbReference type="PANTHER" id="PTHR43477">
    <property type="entry name" value="DIHYDROANTICAPSIN 7-DEHYDROGENASE"/>
    <property type="match status" value="1"/>
</dbReference>
<dbReference type="SUPFAM" id="SSF51735">
    <property type="entry name" value="NAD(P)-binding Rossmann-fold domains"/>
    <property type="match status" value="1"/>
</dbReference>
<evidence type="ECO:0000313" key="5">
    <source>
        <dbReference type="Proteomes" id="UP000738349"/>
    </source>
</evidence>
<name>A0A9P9JBL4_9HYPO</name>
<dbReference type="Gene3D" id="3.40.50.720">
    <property type="entry name" value="NAD(P)-binding Rossmann-like Domain"/>
    <property type="match status" value="1"/>
</dbReference>
<dbReference type="Proteomes" id="UP000738349">
    <property type="component" value="Unassembled WGS sequence"/>
</dbReference>
<evidence type="ECO:0000256" key="2">
    <source>
        <dbReference type="ARBA" id="ARBA00022857"/>
    </source>
</evidence>
<evidence type="ECO:0000256" key="3">
    <source>
        <dbReference type="ARBA" id="ARBA00023002"/>
    </source>
</evidence>
<comment type="caution">
    <text evidence="4">The sequence shown here is derived from an EMBL/GenBank/DDBJ whole genome shotgun (WGS) entry which is preliminary data.</text>
</comment>
<gene>
    <name evidence="4" type="ORF">EDB81DRAFT_855306</name>
</gene>
<keyword evidence="2" id="KW-0521">NADP</keyword>
<evidence type="ECO:0000313" key="4">
    <source>
        <dbReference type="EMBL" id="KAH7152759.1"/>
    </source>
</evidence>
<dbReference type="OrthoDB" id="294295at2759"/>
<dbReference type="InterPro" id="IPR057571">
    <property type="entry name" value="SDR_PhqE-like"/>
</dbReference>
<reference evidence="4" key="1">
    <citation type="journal article" date="2021" name="Nat. Commun.">
        <title>Genetic determinants of endophytism in the Arabidopsis root mycobiome.</title>
        <authorList>
            <person name="Mesny F."/>
            <person name="Miyauchi S."/>
            <person name="Thiergart T."/>
            <person name="Pickel B."/>
            <person name="Atanasova L."/>
            <person name="Karlsson M."/>
            <person name="Huettel B."/>
            <person name="Barry K.W."/>
            <person name="Haridas S."/>
            <person name="Chen C."/>
            <person name="Bauer D."/>
            <person name="Andreopoulos W."/>
            <person name="Pangilinan J."/>
            <person name="LaButti K."/>
            <person name="Riley R."/>
            <person name="Lipzen A."/>
            <person name="Clum A."/>
            <person name="Drula E."/>
            <person name="Henrissat B."/>
            <person name="Kohler A."/>
            <person name="Grigoriev I.V."/>
            <person name="Martin F.M."/>
            <person name="Hacquard S."/>
        </authorList>
    </citation>
    <scope>NUCLEOTIDE SEQUENCE</scope>
    <source>
        <strain evidence="4">MPI-CAGE-AT-0147</strain>
    </source>
</reference>
<dbReference type="InterPro" id="IPR036291">
    <property type="entry name" value="NAD(P)-bd_dom_sf"/>
</dbReference>
<dbReference type="Pfam" id="PF23441">
    <property type="entry name" value="SDR"/>
    <property type="match status" value="1"/>
</dbReference>
<accession>A0A9P9JBL4</accession>
<evidence type="ECO:0000256" key="1">
    <source>
        <dbReference type="ARBA" id="ARBA00006484"/>
    </source>
</evidence>
<dbReference type="PANTHER" id="PTHR43477:SF1">
    <property type="entry name" value="DIHYDROANTICAPSIN 7-DEHYDROGENASE"/>
    <property type="match status" value="1"/>
</dbReference>